<dbReference type="RefSeq" id="XP_022400539.1">
    <property type="nucleotide sequence ID" value="XM_022540694.1"/>
</dbReference>
<reference evidence="2" key="1">
    <citation type="journal article" date="2017" name="Genome Biol.">
        <title>Comparative genomics reveals high biological diversity and specific adaptations in the industrially and medically important fungal genus Aspergillus.</title>
        <authorList>
            <person name="de Vries R.P."/>
            <person name="Riley R."/>
            <person name="Wiebenga A."/>
            <person name="Aguilar-Osorio G."/>
            <person name="Amillis S."/>
            <person name="Uchima C.A."/>
            <person name="Anderluh G."/>
            <person name="Asadollahi M."/>
            <person name="Askin M."/>
            <person name="Barry K."/>
            <person name="Battaglia E."/>
            <person name="Bayram O."/>
            <person name="Benocci T."/>
            <person name="Braus-Stromeyer S.A."/>
            <person name="Caldana C."/>
            <person name="Canovas D."/>
            <person name="Cerqueira G.C."/>
            <person name="Chen F."/>
            <person name="Chen W."/>
            <person name="Choi C."/>
            <person name="Clum A."/>
            <person name="Dos Santos R.A."/>
            <person name="Damasio A.R."/>
            <person name="Diallinas G."/>
            <person name="Emri T."/>
            <person name="Fekete E."/>
            <person name="Flipphi M."/>
            <person name="Freyberg S."/>
            <person name="Gallo A."/>
            <person name="Gournas C."/>
            <person name="Habgood R."/>
            <person name="Hainaut M."/>
            <person name="Harispe M.L."/>
            <person name="Henrissat B."/>
            <person name="Hilden K.S."/>
            <person name="Hope R."/>
            <person name="Hossain A."/>
            <person name="Karabika E."/>
            <person name="Karaffa L."/>
            <person name="Karanyi Z."/>
            <person name="Krasevec N."/>
            <person name="Kuo A."/>
            <person name="Kusch H."/>
            <person name="LaButti K."/>
            <person name="Lagendijk E.L."/>
            <person name="Lapidus A."/>
            <person name="Levasseur A."/>
            <person name="Lindquist E."/>
            <person name="Lipzen A."/>
            <person name="Logrieco A.F."/>
            <person name="MacCabe A."/>
            <person name="Maekelae M.R."/>
            <person name="Malavazi I."/>
            <person name="Melin P."/>
            <person name="Meyer V."/>
            <person name="Mielnichuk N."/>
            <person name="Miskei M."/>
            <person name="Molnar A.P."/>
            <person name="Mule G."/>
            <person name="Ngan C.Y."/>
            <person name="Orejas M."/>
            <person name="Orosz E."/>
            <person name="Ouedraogo J.P."/>
            <person name="Overkamp K.M."/>
            <person name="Park H.-S."/>
            <person name="Perrone G."/>
            <person name="Piumi F."/>
            <person name="Punt P.J."/>
            <person name="Ram A.F."/>
            <person name="Ramon A."/>
            <person name="Rauscher S."/>
            <person name="Record E."/>
            <person name="Riano-Pachon D.M."/>
            <person name="Robert V."/>
            <person name="Roehrig J."/>
            <person name="Ruller R."/>
            <person name="Salamov A."/>
            <person name="Salih N.S."/>
            <person name="Samson R.A."/>
            <person name="Sandor E."/>
            <person name="Sanguinetti M."/>
            <person name="Schuetze T."/>
            <person name="Sepcic K."/>
            <person name="Shelest E."/>
            <person name="Sherlock G."/>
            <person name="Sophianopoulou V."/>
            <person name="Squina F.M."/>
            <person name="Sun H."/>
            <person name="Susca A."/>
            <person name="Todd R.B."/>
            <person name="Tsang A."/>
            <person name="Unkles S.E."/>
            <person name="van de Wiele N."/>
            <person name="van Rossen-Uffink D."/>
            <person name="Oliveira J.V."/>
            <person name="Vesth T.C."/>
            <person name="Visser J."/>
            <person name="Yu J.-H."/>
            <person name="Zhou M."/>
            <person name="Andersen M.R."/>
            <person name="Archer D.B."/>
            <person name="Baker S.E."/>
            <person name="Benoit I."/>
            <person name="Brakhage A.A."/>
            <person name="Braus G.H."/>
            <person name="Fischer R."/>
            <person name="Frisvad J.C."/>
            <person name="Goldman G.H."/>
            <person name="Houbraken J."/>
            <person name="Oakley B."/>
            <person name="Pocsi I."/>
            <person name="Scazzocchio C."/>
            <person name="Seiboth B."/>
            <person name="vanKuyk P.A."/>
            <person name="Wortman J."/>
            <person name="Dyer P.S."/>
            <person name="Grigoriev I.V."/>
        </authorList>
    </citation>
    <scope>NUCLEOTIDE SEQUENCE [LARGE SCALE GENOMIC DNA]</scope>
    <source>
        <strain evidence="2">CBS 516.65</strain>
    </source>
</reference>
<evidence type="ECO:0000313" key="1">
    <source>
        <dbReference type="EMBL" id="OJJ83841.1"/>
    </source>
</evidence>
<dbReference type="PANTHER" id="PTHR14097:SF9">
    <property type="entry name" value="EPIMERASE, PUTATIVE (AFU_ORTHOLOGUE AFUA_8G07320)-RELATED"/>
    <property type="match status" value="1"/>
</dbReference>
<dbReference type="InterPro" id="IPR036291">
    <property type="entry name" value="NAD(P)-bd_dom_sf"/>
</dbReference>
<keyword evidence="2" id="KW-1185">Reference proteome</keyword>
<accession>A0A1L9VIT8</accession>
<proteinExistence type="predicted"/>
<dbReference type="Proteomes" id="UP000184300">
    <property type="component" value="Unassembled WGS sequence"/>
</dbReference>
<dbReference type="Gene3D" id="3.40.50.720">
    <property type="entry name" value="NAD(P)-binding Rossmann-like Domain"/>
    <property type="match status" value="1"/>
</dbReference>
<dbReference type="EMBL" id="KV878898">
    <property type="protein sequence ID" value="OJJ83841.1"/>
    <property type="molecule type" value="Genomic_DNA"/>
</dbReference>
<gene>
    <name evidence="1" type="ORF">ASPGLDRAFT_126989</name>
</gene>
<dbReference type="SUPFAM" id="SSF51735">
    <property type="entry name" value="NAD(P)-binding Rossmann-fold domains"/>
    <property type="match status" value="1"/>
</dbReference>
<dbReference type="STRING" id="1160497.A0A1L9VIT8"/>
<dbReference type="VEuPathDB" id="FungiDB:ASPGLDRAFT_126989"/>
<protein>
    <submittedName>
        <fullName evidence="1">Uncharacterized protein</fullName>
    </submittedName>
</protein>
<dbReference type="AlphaFoldDB" id="A0A1L9VIT8"/>
<sequence>MKAILLGSTGFIGKEVLNQCLETPSITSLIALSRRALPEAAANPKLTVVIMEHFNSYPDSVLEQLKGADACIWSIGTYNWDPVVEIEYPEAFQEALLRILDVKKTFRYIYLGGAFTEPDQEKNLWFYAKGRHVRGLAQTNFLEFGKQNQNVKTYAVRPAAVLAKDGSALLRCLLWMASVKTDELAAVMVDLAVNGGSEQVVGHKGIVERGRELTKQK</sequence>
<dbReference type="GeneID" id="34456955"/>
<dbReference type="OrthoDB" id="3535423at2759"/>
<dbReference type="PANTHER" id="PTHR14097">
    <property type="entry name" value="OXIDOREDUCTASE HTATIP2"/>
    <property type="match status" value="1"/>
</dbReference>
<organism evidence="1 2">
    <name type="scientific">Aspergillus glaucus CBS 516.65</name>
    <dbReference type="NCBI Taxonomy" id="1160497"/>
    <lineage>
        <taxon>Eukaryota</taxon>
        <taxon>Fungi</taxon>
        <taxon>Dikarya</taxon>
        <taxon>Ascomycota</taxon>
        <taxon>Pezizomycotina</taxon>
        <taxon>Eurotiomycetes</taxon>
        <taxon>Eurotiomycetidae</taxon>
        <taxon>Eurotiales</taxon>
        <taxon>Aspergillaceae</taxon>
        <taxon>Aspergillus</taxon>
        <taxon>Aspergillus subgen. Aspergillus</taxon>
    </lineage>
</organism>
<name>A0A1L9VIT8_ASPGL</name>
<evidence type="ECO:0000313" key="2">
    <source>
        <dbReference type="Proteomes" id="UP000184300"/>
    </source>
</evidence>